<evidence type="ECO:0000256" key="9">
    <source>
        <dbReference type="SAM" id="MobiDB-lite"/>
    </source>
</evidence>
<organism evidence="11">
    <name type="scientific">Fagus sylvatica</name>
    <name type="common">Beechnut</name>
    <dbReference type="NCBI Taxonomy" id="28930"/>
    <lineage>
        <taxon>Eukaryota</taxon>
        <taxon>Viridiplantae</taxon>
        <taxon>Streptophyta</taxon>
        <taxon>Embryophyta</taxon>
        <taxon>Tracheophyta</taxon>
        <taxon>Spermatophyta</taxon>
        <taxon>Magnoliopsida</taxon>
        <taxon>eudicotyledons</taxon>
        <taxon>Gunneridae</taxon>
        <taxon>Pentapetalae</taxon>
        <taxon>rosids</taxon>
        <taxon>fabids</taxon>
        <taxon>Fagales</taxon>
        <taxon>Fagaceae</taxon>
        <taxon>Fagus</taxon>
    </lineage>
</organism>
<dbReference type="AlphaFoldDB" id="A0A2N9HEJ2"/>
<evidence type="ECO:0000256" key="6">
    <source>
        <dbReference type="ARBA" id="ARBA00022786"/>
    </source>
</evidence>
<keyword evidence="7" id="KW-0862">Zinc</keyword>
<evidence type="ECO:0000256" key="2">
    <source>
        <dbReference type="ARBA" id="ARBA00012483"/>
    </source>
</evidence>
<accession>A0A2N9HEJ2</accession>
<dbReference type="PANTHER" id="PTHR22937:SF222">
    <property type="entry name" value="RING-TYPE E3 UBIQUITIN TRANSFERASE"/>
    <property type="match status" value="1"/>
</dbReference>
<name>A0A2N9HEJ2_FAGSY</name>
<dbReference type="GO" id="GO:0061630">
    <property type="term" value="F:ubiquitin protein ligase activity"/>
    <property type="evidence" value="ECO:0007669"/>
    <property type="project" value="UniProtKB-EC"/>
</dbReference>
<dbReference type="PROSITE" id="PS50089">
    <property type="entry name" value="ZF_RING_2"/>
    <property type="match status" value="1"/>
</dbReference>
<feature type="compositionally biased region" description="Basic residues" evidence="9">
    <location>
        <begin position="318"/>
        <end position="327"/>
    </location>
</feature>
<evidence type="ECO:0000256" key="1">
    <source>
        <dbReference type="ARBA" id="ARBA00000900"/>
    </source>
</evidence>
<proteinExistence type="predicted"/>
<comment type="catalytic activity">
    <reaction evidence="1">
        <text>S-ubiquitinyl-[E2 ubiquitin-conjugating enzyme]-L-cysteine + [acceptor protein]-L-lysine = [E2 ubiquitin-conjugating enzyme]-L-cysteine + N(6)-ubiquitinyl-[acceptor protein]-L-lysine.</text>
        <dbReference type="EC" id="2.3.2.27"/>
    </reaction>
</comment>
<feature type="compositionally biased region" description="Low complexity" evidence="9">
    <location>
        <begin position="353"/>
        <end position="367"/>
    </location>
</feature>
<dbReference type="InterPro" id="IPR013083">
    <property type="entry name" value="Znf_RING/FYVE/PHD"/>
</dbReference>
<gene>
    <name evidence="11" type="ORF">FSB_LOCUS37973</name>
</gene>
<evidence type="ECO:0000256" key="8">
    <source>
        <dbReference type="PROSITE-ProRule" id="PRU00175"/>
    </source>
</evidence>
<dbReference type="EMBL" id="OIVN01003290">
    <property type="protein sequence ID" value="SPD10091.1"/>
    <property type="molecule type" value="Genomic_DNA"/>
</dbReference>
<dbReference type="Gene3D" id="3.30.40.10">
    <property type="entry name" value="Zinc/RING finger domain, C3HC4 (zinc finger)"/>
    <property type="match status" value="1"/>
</dbReference>
<sequence length="549" mass="60132">MGQRSMLCTNQMIGFEPDQQGQNYLHPEPCILLGANENFAQPNIRTMVSSSGNTANLDIQYLVEPYDNAMIYGMTQYNGIQHPHNLDLGVAPASNFYYSYMTPSSGSGALPMQRSHGASSQLPSAGNYGVIGVSADEHGRNSLFMDDVRGPFKRKYAEGIAGSFQHNNASSSSSSSVVPSSTRHPDGVAVIDAASFAPPQYRGVATPSVMEIGPQTNLRNRSGATGMDSLMVHDHNHLIQANYMSQHFQPAGNLWLDQQLSSNSGDGGTSAWNQAPAMPYMHGSNVNGVEARSMGVQRYHETASNRSPPSFQHPPPINHRHHSHHHPSPPMQGVRGPNVNFHPPVAAPSYRVSTNSSRSTPTPSQNSFETGLRHPGSAAPTGLRIYRPNRGVVPEATLRHRNLPHLRVLQADETAILEMPEFYQVGNLIDHHREMRLDIEHMSYEELLALGERIGNVSTGLSEQAITNQLKTKTYLLSAPIINLEEAACMDQEADSCIICQDDYKNQEKIGILDCGHEYHANCLKKWLLVKNVCPICKSEALNTGGKDL</sequence>
<dbReference type="InterPro" id="IPR045191">
    <property type="entry name" value="MBR1/2-like"/>
</dbReference>
<dbReference type="InterPro" id="IPR001841">
    <property type="entry name" value="Znf_RING"/>
</dbReference>
<evidence type="ECO:0000259" key="10">
    <source>
        <dbReference type="PROSITE" id="PS50089"/>
    </source>
</evidence>
<keyword evidence="4" id="KW-0479">Metal-binding</keyword>
<feature type="region of interest" description="Disordered" evidence="9">
    <location>
        <begin position="164"/>
        <end position="184"/>
    </location>
</feature>
<evidence type="ECO:0000256" key="5">
    <source>
        <dbReference type="ARBA" id="ARBA00022771"/>
    </source>
</evidence>
<keyword evidence="6" id="KW-0833">Ubl conjugation pathway</keyword>
<dbReference type="PANTHER" id="PTHR22937">
    <property type="entry name" value="E3 UBIQUITIN-PROTEIN LIGASE RNF165"/>
    <property type="match status" value="1"/>
</dbReference>
<feature type="domain" description="RING-type" evidence="10">
    <location>
        <begin position="497"/>
        <end position="538"/>
    </location>
</feature>
<dbReference type="EC" id="2.3.2.27" evidence="2"/>
<keyword evidence="5 8" id="KW-0863">Zinc-finger</keyword>
<evidence type="ECO:0000313" key="11">
    <source>
        <dbReference type="EMBL" id="SPD10091.1"/>
    </source>
</evidence>
<protein>
    <recommendedName>
        <fullName evidence="2">RING-type E3 ubiquitin transferase</fullName>
        <ecNumber evidence="2">2.3.2.27</ecNumber>
    </recommendedName>
</protein>
<evidence type="ECO:0000256" key="3">
    <source>
        <dbReference type="ARBA" id="ARBA00022679"/>
    </source>
</evidence>
<feature type="compositionally biased region" description="Low complexity" evidence="9">
    <location>
        <begin position="170"/>
        <end position="181"/>
    </location>
</feature>
<dbReference type="SUPFAM" id="SSF57850">
    <property type="entry name" value="RING/U-box"/>
    <property type="match status" value="1"/>
</dbReference>
<dbReference type="GO" id="GO:0008270">
    <property type="term" value="F:zinc ion binding"/>
    <property type="evidence" value="ECO:0007669"/>
    <property type="project" value="UniProtKB-KW"/>
</dbReference>
<evidence type="ECO:0000256" key="7">
    <source>
        <dbReference type="ARBA" id="ARBA00022833"/>
    </source>
</evidence>
<dbReference type="CDD" id="cd16469">
    <property type="entry name" value="RING-H2_RNF24-like"/>
    <property type="match status" value="1"/>
</dbReference>
<feature type="region of interest" description="Disordered" evidence="9">
    <location>
        <begin position="299"/>
        <end position="383"/>
    </location>
</feature>
<dbReference type="GO" id="GO:0005634">
    <property type="term" value="C:nucleus"/>
    <property type="evidence" value="ECO:0007669"/>
    <property type="project" value="TreeGrafter"/>
</dbReference>
<dbReference type="SMART" id="SM00184">
    <property type="entry name" value="RING"/>
    <property type="match status" value="1"/>
</dbReference>
<evidence type="ECO:0000256" key="4">
    <source>
        <dbReference type="ARBA" id="ARBA00022723"/>
    </source>
</evidence>
<dbReference type="Pfam" id="PF13639">
    <property type="entry name" value="zf-RING_2"/>
    <property type="match status" value="1"/>
</dbReference>
<keyword evidence="3" id="KW-0808">Transferase</keyword>
<dbReference type="FunFam" id="3.30.40.10:FF:000615">
    <property type="entry name" value="E3 ubiquitin ligase BIG BROTHER"/>
    <property type="match status" value="1"/>
</dbReference>
<reference evidence="11" key="1">
    <citation type="submission" date="2018-02" db="EMBL/GenBank/DDBJ databases">
        <authorList>
            <person name="Cohen D.B."/>
            <person name="Kent A.D."/>
        </authorList>
    </citation>
    <scope>NUCLEOTIDE SEQUENCE</scope>
</reference>